<accession>A0A7S9RE10</accession>
<proteinExistence type="predicted"/>
<dbReference type="NCBIfam" id="TIGR02532">
    <property type="entry name" value="IV_pilin_GFxxxE"/>
    <property type="match status" value="1"/>
</dbReference>
<protein>
    <submittedName>
        <fullName evidence="1">Prepilin-type N-terminal cleavage/methylation domain-containing protein</fullName>
    </submittedName>
</protein>
<dbReference type="InterPro" id="IPR045584">
    <property type="entry name" value="Pilin-like"/>
</dbReference>
<dbReference type="Pfam" id="PF07963">
    <property type="entry name" value="N_methyl"/>
    <property type="match status" value="1"/>
</dbReference>
<gene>
    <name evidence="1" type="ORF">CVT00_00465</name>
</gene>
<dbReference type="Proteomes" id="UP000594508">
    <property type="component" value="Chromosome"/>
</dbReference>
<dbReference type="EMBL" id="CP060707">
    <property type="protein sequence ID" value="QPH90058.1"/>
    <property type="molecule type" value="Genomic_DNA"/>
</dbReference>
<evidence type="ECO:0000313" key="2">
    <source>
        <dbReference type="Proteomes" id="UP000594508"/>
    </source>
</evidence>
<organism evidence="1 2">
    <name type="scientific">Campylobacter concisus</name>
    <dbReference type="NCBI Taxonomy" id="199"/>
    <lineage>
        <taxon>Bacteria</taxon>
        <taxon>Pseudomonadati</taxon>
        <taxon>Campylobacterota</taxon>
        <taxon>Epsilonproteobacteria</taxon>
        <taxon>Campylobacterales</taxon>
        <taxon>Campylobacteraceae</taxon>
        <taxon>Campylobacter</taxon>
    </lineage>
</organism>
<dbReference type="RefSeq" id="WP_107915040.1">
    <property type="nucleotide sequence ID" value="NZ_CP060707.1"/>
</dbReference>
<dbReference type="SUPFAM" id="SSF54523">
    <property type="entry name" value="Pili subunits"/>
    <property type="match status" value="1"/>
</dbReference>
<dbReference type="InterPro" id="IPR012902">
    <property type="entry name" value="N_methyl_site"/>
</dbReference>
<dbReference type="Gene3D" id="3.30.700.10">
    <property type="entry name" value="Glycoprotein, Type 4 Pilin"/>
    <property type="match status" value="1"/>
</dbReference>
<reference evidence="1 2" key="1">
    <citation type="journal article" date="2018" name="Emerg. Microbes Infect.">
        <title>Genomic analysis of oral Campylobacter concisus strains identified a potential bacterial molecular marker associated with active Crohn's disease.</title>
        <authorList>
            <person name="Liu F."/>
            <person name="Ma R."/>
            <person name="Tay C.Y.A."/>
            <person name="Octavia S."/>
            <person name="Lan R."/>
            <person name="Chung H.K.L."/>
            <person name="Riordan S.M."/>
            <person name="Grimm M.C."/>
            <person name="Leong R.W."/>
            <person name="Tanaka M.M."/>
            <person name="Connor S."/>
            <person name="Zhang L."/>
        </authorList>
    </citation>
    <scope>NUCLEOTIDE SEQUENCE [LARGE SCALE GENOMIC DNA]</scope>
    <source>
        <strain evidence="1 2">P1CDO2</strain>
    </source>
</reference>
<sequence length="169" mass="17687">MKKGFTMIELIFVIVILGILAAVAIPRLAATRDDAEVTKAATNLSTLLGDVGAYYTSQGKFATNLSEMTNVSLDPATGKVGQLLAAGKKCIKVTLTDFDTTTKKPAYIKVEKGDDASPAAGTTNICSKIVANTGVDKLLKNKFKFINASGAETDSSEGEYPVSGLSVAF</sequence>
<dbReference type="AlphaFoldDB" id="A0A7S9RE10"/>
<evidence type="ECO:0000313" key="1">
    <source>
        <dbReference type="EMBL" id="QPH90058.1"/>
    </source>
</evidence>
<dbReference type="PANTHER" id="PTHR30093">
    <property type="entry name" value="GENERAL SECRETION PATHWAY PROTEIN G"/>
    <property type="match status" value="1"/>
</dbReference>
<name>A0A7S9RE10_9BACT</name>